<dbReference type="Proteomes" id="UP000050471">
    <property type="component" value="Unassembled WGS sequence"/>
</dbReference>
<organism evidence="3 4">
    <name type="scientific">Aliiroseovarius crassostreae</name>
    <dbReference type="NCBI Taxonomy" id="154981"/>
    <lineage>
        <taxon>Bacteria</taxon>
        <taxon>Pseudomonadati</taxon>
        <taxon>Pseudomonadota</taxon>
        <taxon>Alphaproteobacteria</taxon>
        <taxon>Rhodobacterales</taxon>
        <taxon>Paracoccaceae</taxon>
        <taxon>Aliiroseovarius</taxon>
    </lineage>
</organism>
<keyword evidence="2" id="KW-0732">Signal</keyword>
<evidence type="ECO:0000256" key="1">
    <source>
        <dbReference type="SAM" id="MobiDB-lite"/>
    </source>
</evidence>
<evidence type="ECO:0000313" key="3">
    <source>
        <dbReference type="EMBL" id="KPN63583.1"/>
    </source>
</evidence>
<feature type="chain" id="PRO_5006141098" description="Secreted protein" evidence="2">
    <location>
        <begin position="20"/>
        <end position="103"/>
    </location>
</feature>
<evidence type="ECO:0000313" key="4">
    <source>
        <dbReference type="Proteomes" id="UP000050471"/>
    </source>
</evidence>
<accession>A0A0P7KIZ3</accession>
<gene>
    <name evidence="3" type="ORF">AKJ29_13185</name>
</gene>
<feature type="signal peptide" evidence="2">
    <location>
        <begin position="1"/>
        <end position="19"/>
    </location>
</feature>
<sequence>MNRLLYLLPLLVLPLPTGAEPAVGFGLAVLYTGNRMDSSFGLQLRPPKLVHSGAGSNNLDPRRPDRPVPPHHHMINLPDSAVFSGGGLFSYVDDCQLRHQAHG</sequence>
<dbReference type="AlphaFoldDB" id="A0A0P7KIZ3"/>
<reference evidence="3 4" key="1">
    <citation type="submission" date="2015-09" db="EMBL/GenBank/DDBJ databases">
        <title>Draft genome sequence of Aliiroseovarius crassostreae CV919-312TSm, the causative agent of Roseovarius Oyster Disease (formerly Juvenile Oyster Disease).</title>
        <authorList>
            <person name="Kessner L."/>
            <person name="Spinard E."/>
            <person name="Nelson D."/>
        </authorList>
    </citation>
    <scope>NUCLEOTIDE SEQUENCE [LARGE SCALE GENOMIC DNA]</scope>
    <source>
        <strain evidence="3 4">CV919-312</strain>
    </source>
</reference>
<name>A0A0P7KIZ3_9RHOB</name>
<dbReference type="EMBL" id="LKBA01000006">
    <property type="protein sequence ID" value="KPN63583.1"/>
    <property type="molecule type" value="Genomic_DNA"/>
</dbReference>
<keyword evidence="4" id="KW-1185">Reference proteome</keyword>
<evidence type="ECO:0000256" key="2">
    <source>
        <dbReference type="SAM" id="SignalP"/>
    </source>
</evidence>
<evidence type="ECO:0008006" key="5">
    <source>
        <dbReference type="Google" id="ProtNLM"/>
    </source>
</evidence>
<feature type="region of interest" description="Disordered" evidence="1">
    <location>
        <begin position="47"/>
        <end position="74"/>
    </location>
</feature>
<protein>
    <recommendedName>
        <fullName evidence="5">Secreted protein</fullName>
    </recommendedName>
</protein>
<proteinExistence type="predicted"/>
<comment type="caution">
    <text evidence="3">The sequence shown here is derived from an EMBL/GenBank/DDBJ whole genome shotgun (WGS) entry which is preliminary data.</text>
</comment>